<dbReference type="Proteomes" id="UP000054937">
    <property type="component" value="Unassembled WGS sequence"/>
</dbReference>
<keyword evidence="2" id="KW-1185">Reference proteome</keyword>
<organism evidence="1 2">
    <name type="scientific">Pseudocohnilembus persalinus</name>
    <name type="common">Ciliate</name>
    <dbReference type="NCBI Taxonomy" id="266149"/>
    <lineage>
        <taxon>Eukaryota</taxon>
        <taxon>Sar</taxon>
        <taxon>Alveolata</taxon>
        <taxon>Ciliophora</taxon>
        <taxon>Intramacronucleata</taxon>
        <taxon>Oligohymenophorea</taxon>
        <taxon>Scuticociliatia</taxon>
        <taxon>Philasterida</taxon>
        <taxon>Pseudocohnilembidae</taxon>
        <taxon>Pseudocohnilembus</taxon>
    </lineage>
</organism>
<gene>
    <name evidence="1" type="ORF">PPERSA_03734</name>
</gene>
<evidence type="ECO:0000313" key="1">
    <source>
        <dbReference type="EMBL" id="KRX01650.1"/>
    </source>
</evidence>
<dbReference type="InParanoid" id="A0A0V0QHJ5"/>
<protein>
    <recommendedName>
        <fullName evidence="3">RAP domain-containing protein</fullName>
    </recommendedName>
</protein>
<name>A0A0V0QHJ5_PSEPJ</name>
<dbReference type="OrthoDB" id="289883at2759"/>
<dbReference type="OMA" id="WIKENML"/>
<accession>A0A0V0QHJ5</accession>
<evidence type="ECO:0000313" key="2">
    <source>
        <dbReference type="Proteomes" id="UP000054937"/>
    </source>
</evidence>
<comment type="caution">
    <text evidence="1">The sequence shown here is derived from an EMBL/GenBank/DDBJ whole genome shotgun (WGS) entry which is preliminary data.</text>
</comment>
<proteinExistence type="predicted"/>
<sequence>MLAFKQIVKQSLCQKTNSHLLINNFKKQNTLINSQLKYNFAKTSKHPFKVKITEDLINVKDVEYPFNKEEKDVISPKKPAFFAQTFKKRQLEAKQKKEFILYQQDLRNQQQQDKKQVQTKETVEKEFLWDQGVPQSRPYDNVQNKELTYIYRDSKYFERSNKMISHLTAFQTPQQIHDQEIRNLIDEIKKIATPETINNSSVDFIVEEFYQQNKEITNKLVDLKNLVQKTNYKLLPAIGLALSYELRYKIDFAGIWTEYVKILEKNIHHYTLLEMAQIRYALAGNFPKIGTPTLHKAIQDIIQNELHLCTVTDLLHIMHAFRNLKNNKIYKKIVNEIINRKSEIKTPNQLAEIIYTYASCRIKTANRNKFRLENEELIEAQKLIEFFLENLNASILKMDPPALVKLATAFAVLRLPAHYQDILRRIEKAAISKKNEFDSVYLAQLFYAFSKIQNGQGYGSPQFFEEFQPLVKKFFNKDFTNNEKAKILYAYTFRKQIDEKQFNAQYLPWIKQEMPNFTYTDLHYISQAMIVYNVTDKNIWKAFVHNIANQPYVCPITHYLPLKQARYYIDSLFPQWNMEPYDQACQNAEFSFSSERLKKNALNQELVDFGQILKTKLNIDIKLFVEFDNMLLVDFAVLPERVAILYQDTYNSQYDDLSVSSIKYDIKAKILEANKWGVLKISKHELQEQGLNRYTWLEEKFKEAYQKQQQVYKDEELERWGASIYKMEKMGENATLETERHRQSGITIDF</sequence>
<reference evidence="1 2" key="1">
    <citation type="journal article" date="2015" name="Sci. Rep.">
        <title>Genome of the facultative scuticociliatosis pathogen Pseudocohnilembus persalinus provides insight into its virulence through horizontal gene transfer.</title>
        <authorList>
            <person name="Xiong J."/>
            <person name="Wang G."/>
            <person name="Cheng J."/>
            <person name="Tian M."/>
            <person name="Pan X."/>
            <person name="Warren A."/>
            <person name="Jiang C."/>
            <person name="Yuan D."/>
            <person name="Miao W."/>
        </authorList>
    </citation>
    <scope>NUCLEOTIDE SEQUENCE [LARGE SCALE GENOMIC DNA]</scope>
    <source>
        <strain evidence="1">36N120E</strain>
    </source>
</reference>
<dbReference type="EMBL" id="LDAU01000168">
    <property type="protein sequence ID" value="KRX01650.1"/>
    <property type="molecule type" value="Genomic_DNA"/>
</dbReference>
<dbReference type="AlphaFoldDB" id="A0A0V0QHJ5"/>
<evidence type="ECO:0008006" key="3">
    <source>
        <dbReference type="Google" id="ProtNLM"/>
    </source>
</evidence>